<evidence type="ECO:0000313" key="1">
    <source>
        <dbReference type="EMBL" id="TMP39819.1"/>
    </source>
</evidence>
<gene>
    <name evidence="1" type="ORF">CWB98_00695</name>
</gene>
<accession>A0A5S3X5Q9</accession>
<dbReference type="AlphaFoldDB" id="A0A5S3X5Q9"/>
<name>A0A5S3X5Q9_9GAMM</name>
<sequence length="60" mass="6626">MALKTGLSICIIGKLLSVNVGSCHTEQHVFPDQNHEGIYRPMLSKKVHVNSIEMGCFIIS</sequence>
<comment type="caution">
    <text evidence="1">The sequence shown here is derived from an EMBL/GenBank/DDBJ whole genome shotgun (WGS) entry which is preliminary data.</text>
</comment>
<evidence type="ECO:0000313" key="2">
    <source>
        <dbReference type="Proteomes" id="UP000306719"/>
    </source>
</evidence>
<reference evidence="2" key="2">
    <citation type="submission" date="2019-06" db="EMBL/GenBank/DDBJ databases">
        <title>Co-occurence of chitin degradation, pigmentation and bioactivity in marine Pseudoalteromonas.</title>
        <authorList>
            <person name="Sonnenschein E.C."/>
            <person name="Bech P.K."/>
        </authorList>
    </citation>
    <scope>NUCLEOTIDE SEQUENCE [LARGE SCALE GENOMIC DNA]</scope>
    <source>
        <strain evidence="2">S2599</strain>
    </source>
</reference>
<proteinExistence type="predicted"/>
<organism evidence="1 2">
    <name type="scientific">Pseudoalteromonas rubra</name>
    <dbReference type="NCBI Taxonomy" id="43658"/>
    <lineage>
        <taxon>Bacteria</taxon>
        <taxon>Pseudomonadati</taxon>
        <taxon>Pseudomonadota</taxon>
        <taxon>Gammaproteobacteria</taxon>
        <taxon>Alteromonadales</taxon>
        <taxon>Pseudoalteromonadaceae</taxon>
        <taxon>Pseudoalteromonas</taxon>
    </lineage>
</organism>
<reference evidence="1 2" key="1">
    <citation type="submission" date="2018-01" db="EMBL/GenBank/DDBJ databases">
        <authorList>
            <person name="Paulsen S."/>
            <person name="Gram L.K."/>
        </authorList>
    </citation>
    <scope>NUCLEOTIDE SEQUENCE [LARGE SCALE GENOMIC DNA]</scope>
    <source>
        <strain evidence="1 2">S2599</strain>
    </source>
</reference>
<protein>
    <submittedName>
        <fullName evidence="1">Uncharacterized protein</fullName>
    </submittedName>
</protein>
<dbReference type="EMBL" id="PNCJ01000004">
    <property type="protein sequence ID" value="TMP39819.1"/>
    <property type="molecule type" value="Genomic_DNA"/>
</dbReference>
<dbReference type="Proteomes" id="UP000306719">
    <property type="component" value="Unassembled WGS sequence"/>
</dbReference>